<dbReference type="AlphaFoldDB" id="A0AAV2KQS0"/>
<organism evidence="1 2">
    <name type="scientific">Knipowitschia caucasica</name>
    <name type="common">Caucasian dwarf goby</name>
    <name type="synonym">Pomatoschistus caucasicus</name>
    <dbReference type="NCBI Taxonomy" id="637954"/>
    <lineage>
        <taxon>Eukaryota</taxon>
        <taxon>Metazoa</taxon>
        <taxon>Chordata</taxon>
        <taxon>Craniata</taxon>
        <taxon>Vertebrata</taxon>
        <taxon>Euteleostomi</taxon>
        <taxon>Actinopterygii</taxon>
        <taxon>Neopterygii</taxon>
        <taxon>Teleostei</taxon>
        <taxon>Neoteleostei</taxon>
        <taxon>Acanthomorphata</taxon>
        <taxon>Gobiaria</taxon>
        <taxon>Gobiiformes</taxon>
        <taxon>Gobioidei</taxon>
        <taxon>Gobiidae</taxon>
        <taxon>Gobiinae</taxon>
        <taxon>Knipowitschia</taxon>
    </lineage>
</organism>
<evidence type="ECO:0000313" key="1">
    <source>
        <dbReference type="EMBL" id="CAL1590497.1"/>
    </source>
</evidence>
<gene>
    <name evidence="1" type="ORF">KC01_LOCUS20004</name>
</gene>
<dbReference type="EMBL" id="OZ035841">
    <property type="protein sequence ID" value="CAL1590497.1"/>
    <property type="molecule type" value="Genomic_DNA"/>
</dbReference>
<proteinExistence type="predicted"/>
<keyword evidence="2" id="KW-1185">Reference proteome</keyword>
<protein>
    <submittedName>
        <fullName evidence="1">Uncharacterized protein</fullName>
    </submittedName>
</protein>
<name>A0AAV2KQS0_KNICA</name>
<sequence length="117" mass="13374">MHRSVLGSSLISVSTAAVISPRTRTKMCDLKENIMNLRKLFEEHSKDGNTISTADIRNILARKKDQNPQVPKCPEKVQKIMQRLEKDEEVDFKDFMKLLGAMSSAMHGWHMNCQSNQ</sequence>
<dbReference type="Proteomes" id="UP001497482">
    <property type="component" value="Chromosome 19"/>
</dbReference>
<reference evidence="1 2" key="1">
    <citation type="submission" date="2024-04" db="EMBL/GenBank/DDBJ databases">
        <authorList>
            <person name="Waldvogel A.-M."/>
            <person name="Schoenle A."/>
        </authorList>
    </citation>
    <scope>NUCLEOTIDE SEQUENCE [LARGE SCALE GENOMIC DNA]</scope>
</reference>
<evidence type="ECO:0000313" key="2">
    <source>
        <dbReference type="Proteomes" id="UP001497482"/>
    </source>
</evidence>
<accession>A0AAV2KQS0</accession>
<dbReference type="InterPro" id="IPR011992">
    <property type="entry name" value="EF-hand-dom_pair"/>
</dbReference>
<dbReference type="SUPFAM" id="SSF47473">
    <property type="entry name" value="EF-hand"/>
    <property type="match status" value="1"/>
</dbReference>
<dbReference type="Gene3D" id="1.10.238.10">
    <property type="entry name" value="EF-hand"/>
    <property type="match status" value="1"/>
</dbReference>